<accession>A0A2T0Q7T4</accession>
<gene>
    <name evidence="1" type="ORF">CLV72_103486</name>
</gene>
<name>A0A2T0Q7T4_9ACTN</name>
<evidence type="ECO:0000313" key="2">
    <source>
        <dbReference type="Proteomes" id="UP000237846"/>
    </source>
</evidence>
<dbReference type="InterPro" id="IPR036249">
    <property type="entry name" value="Thioredoxin-like_sf"/>
</dbReference>
<dbReference type="Pfam" id="PF05768">
    <property type="entry name" value="Glrx-like"/>
    <property type="match status" value="1"/>
</dbReference>
<comment type="caution">
    <text evidence="1">The sequence shown here is derived from an EMBL/GenBank/DDBJ whole genome shotgun (WGS) entry which is preliminary data.</text>
</comment>
<reference evidence="1 2" key="1">
    <citation type="submission" date="2018-03" db="EMBL/GenBank/DDBJ databases">
        <title>Genomic Encyclopedia of Archaeal and Bacterial Type Strains, Phase II (KMG-II): from individual species to whole genera.</title>
        <authorList>
            <person name="Goeker M."/>
        </authorList>
    </citation>
    <scope>NUCLEOTIDE SEQUENCE [LARGE SCALE GENOMIC DNA]</scope>
    <source>
        <strain evidence="1 2">DSM 45601</strain>
    </source>
</reference>
<protein>
    <submittedName>
        <fullName evidence="1">Glutaredoxin</fullName>
    </submittedName>
</protein>
<dbReference type="InterPro" id="IPR008554">
    <property type="entry name" value="Glutaredoxin-like"/>
</dbReference>
<dbReference type="RefSeq" id="WP_106244880.1">
    <property type="nucleotide sequence ID" value="NZ_PVZC01000003.1"/>
</dbReference>
<dbReference type="AlphaFoldDB" id="A0A2T0Q7T4"/>
<dbReference type="Gene3D" id="3.40.30.10">
    <property type="entry name" value="Glutaredoxin"/>
    <property type="match status" value="1"/>
</dbReference>
<keyword evidence="2" id="KW-1185">Reference proteome</keyword>
<dbReference type="SUPFAM" id="SSF52833">
    <property type="entry name" value="Thioredoxin-like"/>
    <property type="match status" value="1"/>
</dbReference>
<dbReference type="EMBL" id="PVZC01000003">
    <property type="protein sequence ID" value="PRX99879.1"/>
    <property type="molecule type" value="Genomic_DNA"/>
</dbReference>
<sequence>MTGHDGRAAPRIALLGKPGCHLCDDARRVVAEVAAELGVAWTERDLTEAPQRERDEYWDKIPVVFVDGRPHDFWRVEPERLRRALAAGR</sequence>
<dbReference type="Proteomes" id="UP000237846">
    <property type="component" value="Unassembled WGS sequence"/>
</dbReference>
<dbReference type="OrthoDB" id="8779161at2"/>
<evidence type="ECO:0000313" key="1">
    <source>
        <dbReference type="EMBL" id="PRX99879.1"/>
    </source>
</evidence>
<organism evidence="1 2">
    <name type="scientific">Allonocardiopsis opalescens</name>
    <dbReference type="NCBI Taxonomy" id="1144618"/>
    <lineage>
        <taxon>Bacteria</taxon>
        <taxon>Bacillati</taxon>
        <taxon>Actinomycetota</taxon>
        <taxon>Actinomycetes</taxon>
        <taxon>Streptosporangiales</taxon>
        <taxon>Allonocardiopsis</taxon>
    </lineage>
</organism>
<proteinExistence type="predicted"/>